<proteinExistence type="predicted"/>
<dbReference type="PROSITE" id="PS50042">
    <property type="entry name" value="CNMP_BINDING_3"/>
    <property type="match status" value="1"/>
</dbReference>
<dbReference type="RefSeq" id="WP_183975753.1">
    <property type="nucleotide sequence ID" value="NZ_JACHEB010000004.1"/>
</dbReference>
<name>A0A9X0QDI2_9BACT</name>
<feature type="region of interest" description="Disordered" evidence="1">
    <location>
        <begin position="453"/>
        <end position="589"/>
    </location>
</feature>
<sequence>MKVSKPLISTLRHCLSLMGALLFFFAQALFAARVATPDQRLPLQPFGFQPLSEQFLLAGSSMLTIHYVDNEHLLLTFSARHLLTRLPDEPEDDMDRTIDAVLIELPSGHALARTTWRTHDHGQYLWSLGHGHFLLRIRDTLTTFAPLANLSTGKSFAERPFLSTENRRIAAVILSPDADLLTVETIKRTPAPPKPKTPLFGPTPIEPAPEHPVVQVNFYRLHPPAEPAAPIKAEYAGIARSRAVGGAPITVAGYLDTVDQGRQHYAFDFHSYTGKVDELSPFDSTCHPYPLFVSHSEFIVFGCRNSHTVGAVGGFNMRGQEMWEQGLFGDFIAPSLVFAPSSGRFALSRILLRNSVVADQPVSPDEISSQTVVVYQTDSGKQILHVDCSPIERAGQNFALSPDGLSFALIHADAIEIYRLPALTSKEVNAVKLAQTSAPPANDLPVHFANQPTLSDEEADSTVQPEAQPDNAVVSPTAGTSDSDQTSQPATHANAPASNDLGQPPPEHPDQATTPLSRRPAQATAEPSGQPAQPPAQSPDNPSLASGTAQSSGDPSPEAHRKPPTLYTLPTDKPSDKPANPDHPKDTPQ</sequence>
<evidence type="ECO:0000259" key="3">
    <source>
        <dbReference type="PROSITE" id="PS50042"/>
    </source>
</evidence>
<organism evidence="4 5">
    <name type="scientific">Tunturiibacter gelidiferens</name>
    <dbReference type="NCBI Taxonomy" id="3069689"/>
    <lineage>
        <taxon>Bacteria</taxon>
        <taxon>Pseudomonadati</taxon>
        <taxon>Acidobacteriota</taxon>
        <taxon>Terriglobia</taxon>
        <taxon>Terriglobales</taxon>
        <taxon>Acidobacteriaceae</taxon>
        <taxon>Tunturiibacter</taxon>
    </lineage>
</organism>
<comment type="caution">
    <text evidence="4">The sequence shown here is derived from an EMBL/GenBank/DDBJ whole genome shotgun (WGS) entry which is preliminary data.</text>
</comment>
<dbReference type="AlphaFoldDB" id="A0A9X0QDI2"/>
<dbReference type="InterPro" id="IPR000595">
    <property type="entry name" value="cNMP-bd_dom"/>
</dbReference>
<evidence type="ECO:0000313" key="5">
    <source>
        <dbReference type="Proteomes" id="UP000535182"/>
    </source>
</evidence>
<feature type="domain" description="Cyclic nucleotide-binding" evidence="3">
    <location>
        <begin position="82"/>
        <end position="184"/>
    </location>
</feature>
<feature type="compositionally biased region" description="Polar residues" evidence="1">
    <location>
        <begin position="477"/>
        <end position="501"/>
    </location>
</feature>
<keyword evidence="5" id="KW-1185">Reference proteome</keyword>
<gene>
    <name evidence="4" type="ORF">HDF14_001950</name>
</gene>
<evidence type="ECO:0000313" key="4">
    <source>
        <dbReference type="EMBL" id="MBB5328340.1"/>
    </source>
</evidence>
<reference evidence="4 5" key="1">
    <citation type="submission" date="2020-08" db="EMBL/GenBank/DDBJ databases">
        <title>Genomic Encyclopedia of Type Strains, Phase IV (KMG-V): Genome sequencing to study the core and pangenomes of soil and plant-associated prokaryotes.</title>
        <authorList>
            <person name="Whitman W."/>
        </authorList>
    </citation>
    <scope>NUCLEOTIDE SEQUENCE [LARGE SCALE GENOMIC DNA]</scope>
    <source>
        <strain evidence="4 5">X5P2</strain>
    </source>
</reference>
<feature type="chain" id="PRO_5040743320" description="Cyclic nucleotide-binding domain-containing protein" evidence="2">
    <location>
        <begin position="32"/>
        <end position="589"/>
    </location>
</feature>
<protein>
    <recommendedName>
        <fullName evidence="3">Cyclic nucleotide-binding domain-containing protein</fullName>
    </recommendedName>
</protein>
<keyword evidence="2" id="KW-0732">Signal</keyword>
<feature type="compositionally biased region" description="Basic and acidic residues" evidence="1">
    <location>
        <begin position="573"/>
        <end position="589"/>
    </location>
</feature>
<accession>A0A9X0QDI2</accession>
<dbReference type="Proteomes" id="UP000535182">
    <property type="component" value="Unassembled WGS sequence"/>
</dbReference>
<dbReference type="EMBL" id="JACHEB010000004">
    <property type="protein sequence ID" value="MBB5328340.1"/>
    <property type="molecule type" value="Genomic_DNA"/>
</dbReference>
<evidence type="ECO:0000256" key="1">
    <source>
        <dbReference type="SAM" id="MobiDB-lite"/>
    </source>
</evidence>
<feature type="compositionally biased region" description="Polar residues" evidence="1">
    <location>
        <begin position="544"/>
        <end position="554"/>
    </location>
</feature>
<evidence type="ECO:0000256" key="2">
    <source>
        <dbReference type="SAM" id="SignalP"/>
    </source>
</evidence>
<feature type="signal peptide" evidence="2">
    <location>
        <begin position="1"/>
        <end position="31"/>
    </location>
</feature>